<protein>
    <submittedName>
        <fullName evidence="10">TolC family protein</fullName>
    </submittedName>
</protein>
<dbReference type="GO" id="GO:0009279">
    <property type="term" value="C:cell outer membrane"/>
    <property type="evidence" value="ECO:0007669"/>
    <property type="project" value="UniProtKB-SubCell"/>
</dbReference>
<gene>
    <name evidence="10" type="ORF">J1M35_13560</name>
</gene>
<evidence type="ECO:0000313" key="10">
    <source>
        <dbReference type="EMBL" id="QTD44151.1"/>
    </source>
</evidence>
<keyword evidence="11" id="KW-1185">Reference proteome</keyword>
<dbReference type="InterPro" id="IPR051906">
    <property type="entry name" value="TolC-like"/>
</dbReference>
<evidence type="ECO:0000256" key="5">
    <source>
        <dbReference type="ARBA" id="ARBA00022692"/>
    </source>
</evidence>
<keyword evidence="6" id="KW-0472">Membrane</keyword>
<dbReference type="GO" id="GO:0015562">
    <property type="term" value="F:efflux transmembrane transporter activity"/>
    <property type="evidence" value="ECO:0007669"/>
    <property type="project" value="InterPro"/>
</dbReference>
<evidence type="ECO:0000256" key="1">
    <source>
        <dbReference type="ARBA" id="ARBA00004442"/>
    </source>
</evidence>
<feature type="signal peptide" evidence="9">
    <location>
        <begin position="1"/>
        <end position="26"/>
    </location>
</feature>
<name>A0A975CE83_9BURK</name>
<comment type="subcellular location">
    <subcellularLocation>
        <location evidence="1">Cell outer membrane</location>
    </subcellularLocation>
</comment>
<evidence type="ECO:0000256" key="9">
    <source>
        <dbReference type="SAM" id="SignalP"/>
    </source>
</evidence>
<evidence type="ECO:0000256" key="2">
    <source>
        <dbReference type="ARBA" id="ARBA00007613"/>
    </source>
</evidence>
<organism evidence="10 11">
    <name type="scientific">Ottowia testudinis</name>
    <dbReference type="NCBI Taxonomy" id="2816950"/>
    <lineage>
        <taxon>Bacteria</taxon>
        <taxon>Pseudomonadati</taxon>
        <taxon>Pseudomonadota</taxon>
        <taxon>Betaproteobacteria</taxon>
        <taxon>Burkholderiales</taxon>
        <taxon>Comamonadaceae</taxon>
        <taxon>Ottowia</taxon>
    </lineage>
</organism>
<keyword evidence="8" id="KW-0175">Coiled coil</keyword>
<dbReference type="GO" id="GO:1990281">
    <property type="term" value="C:efflux pump complex"/>
    <property type="evidence" value="ECO:0007669"/>
    <property type="project" value="TreeGrafter"/>
</dbReference>
<dbReference type="GO" id="GO:0015288">
    <property type="term" value="F:porin activity"/>
    <property type="evidence" value="ECO:0007669"/>
    <property type="project" value="TreeGrafter"/>
</dbReference>
<proteinExistence type="inferred from homology"/>
<accession>A0A975CE83</accession>
<keyword evidence="7" id="KW-0998">Cell outer membrane</keyword>
<evidence type="ECO:0000256" key="4">
    <source>
        <dbReference type="ARBA" id="ARBA00022452"/>
    </source>
</evidence>
<evidence type="ECO:0000256" key="6">
    <source>
        <dbReference type="ARBA" id="ARBA00023136"/>
    </source>
</evidence>
<dbReference type="SUPFAM" id="SSF56954">
    <property type="entry name" value="Outer membrane efflux proteins (OEP)"/>
    <property type="match status" value="1"/>
</dbReference>
<dbReference type="PANTHER" id="PTHR30026">
    <property type="entry name" value="OUTER MEMBRANE PROTEIN TOLC"/>
    <property type="match status" value="1"/>
</dbReference>
<evidence type="ECO:0000313" key="11">
    <source>
        <dbReference type="Proteomes" id="UP000663903"/>
    </source>
</evidence>
<keyword evidence="4" id="KW-1134">Transmembrane beta strand</keyword>
<evidence type="ECO:0000256" key="8">
    <source>
        <dbReference type="SAM" id="Coils"/>
    </source>
</evidence>
<keyword evidence="9" id="KW-0732">Signal</keyword>
<evidence type="ECO:0000256" key="7">
    <source>
        <dbReference type="ARBA" id="ARBA00023237"/>
    </source>
</evidence>
<keyword evidence="5" id="KW-0812">Transmembrane</keyword>
<dbReference type="PANTHER" id="PTHR30026:SF20">
    <property type="entry name" value="OUTER MEMBRANE PROTEIN TOLC"/>
    <property type="match status" value="1"/>
</dbReference>
<dbReference type="AlphaFoldDB" id="A0A975CE83"/>
<keyword evidence="3" id="KW-0813">Transport</keyword>
<reference evidence="10" key="1">
    <citation type="submission" date="2021-03" db="EMBL/GenBank/DDBJ databases">
        <title>Ottowia sp. 27C isolated from the cloaca of a Giant Asian pond turtle (Heosemys grandis).</title>
        <authorList>
            <person name="Spergser J."/>
            <person name="Busse H.-J."/>
        </authorList>
    </citation>
    <scope>NUCLEOTIDE SEQUENCE</scope>
    <source>
        <strain evidence="10">27C</strain>
    </source>
</reference>
<dbReference type="Gene3D" id="1.20.1600.10">
    <property type="entry name" value="Outer membrane efflux proteins (OEP)"/>
    <property type="match status" value="1"/>
</dbReference>
<feature type="chain" id="PRO_5036827288" evidence="9">
    <location>
        <begin position="27"/>
        <end position="482"/>
    </location>
</feature>
<dbReference type="InterPro" id="IPR003423">
    <property type="entry name" value="OMP_efflux"/>
</dbReference>
<dbReference type="KEGG" id="otd:J1M35_13560"/>
<evidence type="ECO:0000256" key="3">
    <source>
        <dbReference type="ARBA" id="ARBA00022448"/>
    </source>
</evidence>
<dbReference type="Pfam" id="PF02321">
    <property type="entry name" value="OEP"/>
    <property type="match status" value="2"/>
</dbReference>
<comment type="similarity">
    <text evidence="2">Belongs to the outer membrane factor (OMF) (TC 1.B.17) family.</text>
</comment>
<sequence length="482" mass="50992">MSLRRAWARRGLGIGLLGLAALPAAAQDLAAVWRAAEQHDRTLAVARAEHAAAQTKREQAQALWRPNVMLGLGAGLGAGDMRMKNAQFSAPGMGTSEGVNFRTSVNAGLATRANLVAQQPLLNPGRDAARAQLALGADMGDVAWRAARSQLMLRTAERYFALAVAEEQLRVTERQAESVARAATEAHDRFQLGDVPVTDTHEADAALAGVRAQVEAARLQRDLARQSLADSTGLPQPVARLPAQGTALGETLQSWIDAAQAANPQAQLAAHGVRLAEHELRRRRAGDSVSVDLVAQAGFDRLGGRGDFGTASNRNANAMVGVQVNIPLYDGGMSRAQASEGARLLDKAQAQLEAAREQLAEQVRGSWLGWQAGQARIAALQDGLTASAARLDATRTGREVGDRTLMDVLNAENDHARATLALAEARTAQVLHQLRLAALADRLDEARLAAVSTAVVPDVAATSAALQSAALPARRQGRPDRR</sequence>
<dbReference type="EMBL" id="CP071796">
    <property type="protein sequence ID" value="QTD44151.1"/>
    <property type="molecule type" value="Genomic_DNA"/>
</dbReference>
<feature type="coiled-coil region" evidence="8">
    <location>
        <begin position="338"/>
        <end position="365"/>
    </location>
</feature>
<dbReference type="Proteomes" id="UP000663903">
    <property type="component" value="Chromosome"/>
</dbReference>
<dbReference type="RefSeq" id="WP_208007660.1">
    <property type="nucleotide sequence ID" value="NZ_CP071796.1"/>
</dbReference>